<protein>
    <submittedName>
        <fullName evidence="1">Uncharacterized protein</fullName>
    </submittedName>
</protein>
<organism evidence="1 2">
    <name type="scientific">Blyttiomyces helicus</name>
    <dbReference type="NCBI Taxonomy" id="388810"/>
    <lineage>
        <taxon>Eukaryota</taxon>
        <taxon>Fungi</taxon>
        <taxon>Fungi incertae sedis</taxon>
        <taxon>Chytridiomycota</taxon>
        <taxon>Chytridiomycota incertae sedis</taxon>
        <taxon>Chytridiomycetes</taxon>
        <taxon>Chytridiomycetes incertae sedis</taxon>
        <taxon>Blyttiomyces</taxon>
    </lineage>
</organism>
<gene>
    <name evidence="1" type="ORF">BDK51DRAFT_29592</name>
</gene>
<dbReference type="EMBL" id="KZ994213">
    <property type="protein sequence ID" value="RKO93513.1"/>
    <property type="molecule type" value="Genomic_DNA"/>
</dbReference>
<evidence type="ECO:0000313" key="2">
    <source>
        <dbReference type="Proteomes" id="UP000269721"/>
    </source>
</evidence>
<evidence type="ECO:0000313" key="1">
    <source>
        <dbReference type="EMBL" id="RKO93513.1"/>
    </source>
</evidence>
<dbReference type="AlphaFoldDB" id="A0A4P9WN76"/>
<proteinExistence type="predicted"/>
<sequence>MSRLPSRMQIKINIENEGETQDLVGRPKKRKAEVMSEVVNLKTPANSTPVVVSPTTISNPSVPAAPMTGFEPGAAGEVSLSTSTYVTGSHSERVSNTVFPTKSSTLSTESPHLRCADIVLNPVAYQTLCARKGPLIGDSDSILKKSPIPSLPFSAAGDPNLSLT</sequence>
<accession>A0A4P9WN76</accession>
<reference evidence="2" key="1">
    <citation type="journal article" date="2018" name="Nat. Microbiol.">
        <title>Leveraging single-cell genomics to expand the fungal tree of life.</title>
        <authorList>
            <person name="Ahrendt S.R."/>
            <person name="Quandt C.A."/>
            <person name="Ciobanu D."/>
            <person name="Clum A."/>
            <person name="Salamov A."/>
            <person name="Andreopoulos B."/>
            <person name="Cheng J.F."/>
            <person name="Woyke T."/>
            <person name="Pelin A."/>
            <person name="Henrissat B."/>
            <person name="Reynolds N.K."/>
            <person name="Benny G.L."/>
            <person name="Smith M.E."/>
            <person name="James T.Y."/>
            <person name="Grigoriev I.V."/>
        </authorList>
    </citation>
    <scope>NUCLEOTIDE SEQUENCE [LARGE SCALE GENOMIC DNA]</scope>
</reference>
<keyword evidence="2" id="KW-1185">Reference proteome</keyword>
<name>A0A4P9WN76_9FUNG</name>
<dbReference type="Proteomes" id="UP000269721">
    <property type="component" value="Unassembled WGS sequence"/>
</dbReference>